<dbReference type="HOGENOM" id="CLU_1547560_0_0_1"/>
<dbReference type="GeneID" id="2872187"/>
<name>Q5B4Y8_EMENI</name>
<sequence>MTIAPVTAYPVSPSSASRPRIPNSTRSIGATLCRVDIDVNLWTGKTCFSNTGFSAVHDAHACVRAGALYCDGSFPCVWLLGGVESTYWESSQEQWKAGTIPRFAGDAICHTLMGFAARGEVQWAIELRGQDRVIFLGACCSLIHHCELEESWELNPENMNEWLDRMVGCDRLV</sequence>
<dbReference type="InParanoid" id="Q5B4Y8"/>
<feature type="region of interest" description="Disordered" evidence="1">
    <location>
        <begin position="1"/>
        <end position="21"/>
    </location>
</feature>
<organism evidence="2 3">
    <name type="scientific">Emericella nidulans (strain FGSC A4 / ATCC 38163 / CBS 112.46 / NRRL 194 / M139)</name>
    <name type="common">Aspergillus nidulans</name>
    <dbReference type="NCBI Taxonomy" id="227321"/>
    <lineage>
        <taxon>Eukaryota</taxon>
        <taxon>Fungi</taxon>
        <taxon>Dikarya</taxon>
        <taxon>Ascomycota</taxon>
        <taxon>Pezizomycotina</taxon>
        <taxon>Eurotiomycetes</taxon>
        <taxon>Eurotiomycetidae</taxon>
        <taxon>Eurotiales</taxon>
        <taxon>Aspergillaceae</taxon>
        <taxon>Aspergillus</taxon>
        <taxon>Aspergillus subgen. Nidulantes</taxon>
    </lineage>
</organism>
<feature type="compositionally biased region" description="Polar residues" evidence="1">
    <location>
        <begin position="12"/>
        <end position="21"/>
    </location>
</feature>
<dbReference type="RefSeq" id="XP_661996.1">
    <property type="nucleotide sequence ID" value="XM_656904.1"/>
</dbReference>
<dbReference type="OMA" id="CELEESW"/>
<gene>
    <name evidence="2" type="ORF">ANIA_04392</name>
</gene>
<dbReference type="EMBL" id="BN001303">
    <property type="protein sequence ID" value="CBF77620.1"/>
    <property type="molecule type" value="Genomic_DNA"/>
</dbReference>
<dbReference type="KEGG" id="ani:ANIA_04392"/>
<keyword evidence="3" id="KW-1185">Reference proteome</keyword>
<evidence type="ECO:0000256" key="1">
    <source>
        <dbReference type="SAM" id="MobiDB-lite"/>
    </source>
</evidence>
<accession>C8V8V0</accession>
<dbReference type="Proteomes" id="UP000000560">
    <property type="component" value="Chromosome III"/>
</dbReference>
<proteinExistence type="predicted"/>
<evidence type="ECO:0000313" key="3">
    <source>
        <dbReference type="Proteomes" id="UP000000560"/>
    </source>
</evidence>
<accession>Q5B4Y8</accession>
<protein>
    <submittedName>
        <fullName evidence="2">Uncharacterized protein</fullName>
    </submittedName>
</protein>
<reference evidence="3" key="1">
    <citation type="journal article" date="2005" name="Nature">
        <title>Sequencing of Aspergillus nidulans and comparative analysis with A. fumigatus and A. oryzae.</title>
        <authorList>
            <person name="Galagan J.E."/>
            <person name="Calvo S.E."/>
            <person name="Cuomo C."/>
            <person name="Ma L.J."/>
            <person name="Wortman J.R."/>
            <person name="Batzoglou S."/>
            <person name="Lee S.I."/>
            <person name="Basturkmen M."/>
            <person name="Spevak C.C."/>
            <person name="Clutterbuck J."/>
            <person name="Kapitonov V."/>
            <person name="Jurka J."/>
            <person name="Scazzocchio C."/>
            <person name="Farman M."/>
            <person name="Butler J."/>
            <person name="Purcell S."/>
            <person name="Harris S."/>
            <person name="Braus G.H."/>
            <person name="Draht O."/>
            <person name="Busch S."/>
            <person name="D'Enfert C."/>
            <person name="Bouchier C."/>
            <person name="Goldman G.H."/>
            <person name="Bell-Pedersen D."/>
            <person name="Griffiths-Jones S."/>
            <person name="Doonan J.H."/>
            <person name="Yu J."/>
            <person name="Vienken K."/>
            <person name="Pain A."/>
            <person name="Freitag M."/>
            <person name="Selker E.U."/>
            <person name="Archer D.B."/>
            <person name="Penalva M.A."/>
            <person name="Oakley B.R."/>
            <person name="Momany M."/>
            <person name="Tanaka T."/>
            <person name="Kumagai T."/>
            <person name="Asai K."/>
            <person name="Machida M."/>
            <person name="Nierman W.C."/>
            <person name="Denning D.W."/>
            <person name="Caddick M."/>
            <person name="Hynes M."/>
            <person name="Paoletti M."/>
            <person name="Fischer R."/>
            <person name="Miller B."/>
            <person name="Dyer P."/>
            <person name="Sachs M.S."/>
            <person name="Osmani S.A."/>
            <person name="Birren B.W."/>
        </authorList>
    </citation>
    <scope>NUCLEOTIDE SEQUENCE [LARGE SCALE GENOMIC DNA]</scope>
    <source>
        <strain evidence="3">FGSC A4 / ATCC 38163 / CBS 112.46 / NRRL 194 / M139</strain>
    </source>
</reference>
<reference evidence="3" key="2">
    <citation type="journal article" date="2009" name="Fungal Genet. Biol.">
        <title>The 2008 update of the Aspergillus nidulans genome annotation: a community effort.</title>
        <authorList>
            <person name="Wortman J.R."/>
            <person name="Gilsenan J.M."/>
            <person name="Joardar V."/>
            <person name="Deegan J."/>
            <person name="Clutterbuck J."/>
            <person name="Andersen M.R."/>
            <person name="Archer D."/>
            <person name="Bencina M."/>
            <person name="Braus G."/>
            <person name="Coutinho P."/>
            <person name="von Dohren H."/>
            <person name="Doonan J."/>
            <person name="Driessen A.J."/>
            <person name="Durek P."/>
            <person name="Espeso E."/>
            <person name="Fekete E."/>
            <person name="Flipphi M."/>
            <person name="Estrada C.G."/>
            <person name="Geysens S."/>
            <person name="Goldman G."/>
            <person name="de Groot P.W."/>
            <person name="Hansen K."/>
            <person name="Harris S.D."/>
            <person name="Heinekamp T."/>
            <person name="Helmstaedt K."/>
            <person name="Henrissat B."/>
            <person name="Hofmann G."/>
            <person name="Homan T."/>
            <person name="Horio T."/>
            <person name="Horiuchi H."/>
            <person name="James S."/>
            <person name="Jones M."/>
            <person name="Karaffa L."/>
            <person name="Karanyi Z."/>
            <person name="Kato M."/>
            <person name="Keller N."/>
            <person name="Kelly D.E."/>
            <person name="Kiel J.A."/>
            <person name="Kim J.M."/>
            <person name="van der Klei I.J."/>
            <person name="Klis F.M."/>
            <person name="Kovalchuk A."/>
            <person name="Krasevec N."/>
            <person name="Kubicek C.P."/>
            <person name="Liu B."/>
            <person name="Maccabe A."/>
            <person name="Meyer V."/>
            <person name="Mirabito P."/>
            <person name="Miskei M."/>
            <person name="Mos M."/>
            <person name="Mullins J."/>
            <person name="Nelson D.R."/>
            <person name="Nielsen J."/>
            <person name="Oakley B.R."/>
            <person name="Osmani S.A."/>
            <person name="Pakula T."/>
            <person name="Paszewski A."/>
            <person name="Paulsen I."/>
            <person name="Pilsyk S."/>
            <person name="Pocsi I."/>
            <person name="Punt P.J."/>
            <person name="Ram A.F."/>
            <person name="Ren Q."/>
            <person name="Robellet X."/>
            <person name="Robson G."/>
            <person name="Seiboth B."/>
            <person name="van Solingen P."/>
            <person name="Specht T."/>
            <person name="Sun J."/>
            <person name="Taheri-Talesh N."/>
            <person name="Takeshita N."/>
            <person name="Ussery D."/>
            <person name="vanKuyk P.A."/>
            <person name="Visser H."/>
            <person name="van de Vondervoort P.J."/>
            <person name="de Vries R.P."/>
            <person name="Walton J."/>
            <person name="Xiang X."/>
            <person name="Xiong Y."/>
            <person name="Zeng A.P."/>
            <person name="Brandt B.W."/>
            <person name="Cornell M.J."/>
            <person name="van den Hondel C.A."/>
            <person name="Visser J."/>
            <person name="Oliver S.G."/>
            <person name="Turner G."/>
        </authorList>
    </citation>
    <scope>GENOME REANNOTATION</scope>
    <source>
        <strain evidence="3">FGSC A4 / ATCC 38163 / CBS 112.46 / NRRL 194 / M139</strain>
    </source>
</reference>
<evidence type="ECO:0000313" key="2">
    <source>
        <dbReference type="EMBL" id="CBF77620.1"/>
    </source>
</evidence>
<dbReference type="AlphaFoldDB" id="Q5B4Y8"/>